<dbReference type="PROSITE" id="PS51371">
    <property type="entry name" value="CBS"/>
    <property type="match status" value="2"/>
</dbReference>
<comment type="subunit">
    <text evidence="9">Homodimer.</text>
</comment>
<sequence length="482" mass="54155">MDNNIDQMFEELQKLIKNKSVKLSREFLDEYPIAYVASCFEQLSLEDQLFYLRVLKRDEAAELFSYLDDEVKAKLAISFTEEWGMEILQELQSDELADVIEDLPANIQKRILFETPPEKRNLINSILKYKEDQVGSIMSVDISTIRADYTCKKALSKIKRDYKKNNAELSHYFFVTDDKGVLLGSISLEEIVFANENEKIESLYSAVPSVYAHNDTEHASNIFAEHDMSSLPVVTSDNRLVGMITSDDVIDIVRNSATEDMYKMAGITIEDKEESYIKTTVLSIVKSRILWLIILMISATLSQFIIQSFTDISENFIKSLGVTLSTAIIVSLIPVISGAAGNAGSQSSTTITRSLALGEIESKDIKKVILKEFNISVVVGLILFFVNVLRLSIYFLISGDLLHADERTSIIFMILASSIALWFVIILAKFLGTIIPIFALKLKKDPAVMSAPILTTLTDAISTLIFFGITIFIFWISFVVLV</sequence>
<organism evidence="11 12">
    <name type="scientific">Mycoplasma anserisalpingitidis</name>
    <dbReference type="NCBI Taxonomy" id="519450"/>
    <lineage>
        <taxon>Bacteria</taxon>
        <taxon>Bacillati</taxon>
        <taxon>Mycoplasmatota</taxon>
        <taxon>Mollicutes</taxon>
        <taxon>Mycoplasmataceae</taxon>
        <taxon>Mycoplasma</taxon>
    </lineage>
</organism>
<reference evidence="12" key="1">
    <citation type="submission" date="2019-07" db="EMBL/GenBank/DDBJ databases">
        <title>Complete genome sequences of three Mycoplasma sp. 1220 strains.</title>
        <authorList>
            <person name="Grozner D."/>
            <person name="Forro B."/>
            <person name="Kovacs A.B."/>
            <person name="Marton S."/>
            <person name="Banyai K."/>
            <person name="Kreizinger Z."/>
            <person name="Sulyok K.M."/>
            <person name="Gyuranecz M."/>
        </authorList>
    </citation>
    <scope>NUCLEOTIDE SEQUENCE [LARGE SCALE GENOMIC DNA]</scope>
    <source>
        <strain evidence="12">MYCAV93</strain>
    </source>
</reference>
<dbReference type="InterPro" id="IPR000644">
    <property type="entry name" value="CBS_dom"/>
</dbReference>
<dbReference type="AlphaFoldDB" id="A0A5B8JB37"/>
<keyword evidence="3 9" id="KW-0813">Transport</keyword>
<dbReference type="PANTHER" id="PTHR43773:SF1">
    <property type="entry name" value="MAGNESIUM TRANSPORTER MGTE"/>
    <property type="match status" value="1"/>
</dbReference>
<dbReference type="SUPFAM" id="SSF158791">
    <property type="entry name" value="MgtE N-terminal domain-like"/>
    <property type="match status" value="1"/>
</dbReference>
<dbReference type="SMART" id="SM00116">
    <property type="entry name" value="CBS"/>
    <property type="match status" value="2"/>
</dbReference>
<evidence type="ECO:0000259" key="10">
    <source>
        <dbReference type="PROSITE" id="PS51371"/>
    </source>
</evidence>
<protein>
    <recommendedName>
        <fullName evidence="9">Magnesium transporter MgtE</fullName>
    </recommendedName>
</protein>
<accession>A0A5B8JB37</accession>
<evidence type="ECO:0000256" key="5">
    <source>
        <dbReference type="ARBA" id="ARBA00022842"/>
    </source>
</evidence>
<dbReference type="Pfam" id="PF00571">
    <property type="entry name" value="CBS"/>
    <property type="match status" value="2"/>
</dbReference>
<evidence type="ECO:0000256" key="9">
    <source>
        <dbReference type="RuleBase" id="RU362011"/>
    </source>
</evidence>
<feature type="transmembrane region" description="Helical" evidence="9">
    <location>
        <begin position="373"/>
        <end position="397"/>
    </location>
</feature>
<dbReference type="InterPro" id="IPR006667">
    <property type="entry name" value="SLC41_membr_dom"/>
</dbReference>
<evidence type="ECO:0000313" key="11">
    <source>
        <dbReference type="EMBL" id="QDY88476.1"/>
    </source>
</evidence>
<dbReference type="GO" id="GO:0005886">
    <property type="term" value="C:plasma membrane"/>
    <property type="evidence" value="ECO:0007669"/>
    <property type="project" value="UniProtKB-SubCell"/>
</dbReference>
<dbReference type="Proteomes" id="UP000317512">
    <property type="component" value="Chromosome"/>
</dbReference>
<dbReference type="GO" id="GO:0046872">
    <property type="term" value="F:metal ion binding"/>
    <property type="evidence" value="ECO:0007669"/>
    <property type="project" value="UniProtKB-KW"/>
</dbReference>
<keyword evidence="4 9" id="KW-0812">Transmembrane</keyword>
<comment type="subcellular location">
    <subcellularLocation>
        <location evidence="9">Cell membrane</location>
        <topology evidence="9">Multi-pass membrane protein</topology>
    </subcellularLocation>
    <subcellularLocation>
        <location evidence="1">Membrane</location>
        <topology evidence="1">Multi-pass membrane protein</topology>
    </subcellularLocation>
</comment>
<dbReference type="InterPro" id="IPR038076">
    <property type="entry name" value="MgtE_N_sf"/>
</dbReference>
<comment type="function">
    <text evidence="9">Acts as a magnesium transporter.</text>
</comment>
<dbReference type="Gene3D" id="3.10.580.10">
    <property type="entry name" value="CBS-domain"/>
    <property type="match status" value="1"/>
</dbReference>
<evidence type="ECO:0000256" key="2">
    <source>
        <dbReference type="ARBA" id="ARBA00009749"/>
    </source>
</evidence>
<evidence type="ECO:0000256" key="8">
    <source>
        <dbReference type="PROSITE-ProRule" id="PRU00703"/>
    </source>
</evidence>
<dbReference type="Pfam" id="PF01769">
    <property type="entry name" value="MgtE"/>
    <property type="match status" value="1"/>
</dbReference>
<name>A0A5B8JB37_9MOLU</name>
<keyword evidence="6 9" id="KW-1133">Transmembrane helix</keyword>
<keyword evidence="9" id="KW-1003">Cell membrane</keyword>
<dbReference type="Gene3D" id="1.10.357.20">
    <property type="entry name" value="SLC41 divalent cation transporters, integral membrane domain"/>
    <property type="match status" value="1"/>
</dbReference>
<dbReference type="CDD" id="cd04606">
    <property type="entry name" value="CBS_pair_Mg_transporter"/>
    <property type="match status" value="1"/>
</dbReference>
<feature type="transmembrane region" description="Helical" evidence="9">
    <location>
        <begin position="409"/>
        <end position="440"/>
    </location>
</feature>
<evidence type="ECO:0000313" key="12">
    <source>
        <dbReference type="Proteomes" id="UP000317512"/>
    </source>
</evidence>
<feature type="transmembrane region" description="Helical" evidence="9">
    <location>
        <begin position="461"/>
        <end position="481"/>
    </location>
</feature>
<comment type="similarity">
    <text evidence="2 9">Belongs to the SLC41A transporter family.</text>
</comment>
<dbReference type="GO" id="GO:0015095">
    <property type="term" value="F:magnesium ion transmembrane transporter activity"/>
    <property type="evidence" value="ECO:0007669"/>
    <property type="project" value="UniProtKB-UniRule"/>
</dbReference>
<feature type="transmembrane region" description="Helical" evidence="9">
    <location>
        <begin position="316"/>
        <end position="336"/>
    </location>
</feature>
<dbReference type="SUPFAM" id="SSF161093">
    <property type="entry name" value="MgtE membrane domain-like"/>
    <property type="match status" value="1"/>
</dbReference>
<keyword evidence="8" id="KW-0129">CBS domain</keyword>
<evidence type="ECO:0000256" key="6">
    <source>
        <dbReference type="ARBA" id="ARBA00022989"/>
    </source>
</evidence>
<evidence type="ECO:0000256" key="1">
    <source>
        <dbReference type="ARBA" id="ARBA00004141"/>
    </source>
</evidence>
<dbReference type="Pfam" id="PF03448">
    <property type="entry name" value="MgtE_N"/>
    <property type="match status" value="1"/>
</dbReference>
<keyword evidence="5 9" id="KW-0460">Magnesium</keyword>
<feature type="domain" description="CBS" evidence="10">
    <location>
        <begin position="138"/>
        <end position="202"/>
    </location>
</feature>
<evidence type="ECO:0000256" key="4">
    <source>
        <dbReference type="ARBA" id="ARBA00022692"/>
    </source>
</evidence>
<keyword evidence="9" id="KW-0479">Metal-binding</keyword>
<dbReference type="SMART" id="SM00924">
    <property type="entry name" value="MgtE_N"/>
    <property type="match status" value="1"/>
</dbReference>
<dbReference type="OrthoDB" id="9790355at2"/>
<dbReference type="InterPro" id="IPR036739">
    <property type="entry name" value="SLC41_membr_dom_sf"/>
</dbReference>
<dbReference type="PANTHER" id="PTHR43773">
    <property type="entry name" value="MAGNESIUM TRANSPORTER MGTE"/>
    <property type="match status" value="1"/>
</dbReference>
<dbReference type="SUPFAM" id="SSF54631">
    <property type="entry name" value="CBS-domain pair"/>
    <property type="match status" value="1"/>
</dbReference>
<dbReference type="NCBIfam" id="TIGR00400">
    <property type="entry name" value="mgtE"/>
    <property type="match status" value="1"/>
</dbReference>
<dbReference type="Gene3D" id="1.25.60.10">
    <property type="entry name" value="MgtE N-terminal domain-like"/>
    <property type="match status" value="1"/>
</dbReference>
<dbReference type="RefSeq" id="WP_146308939.1">
    <property type="nucleotide sequence ID" value="NZ_CP041663.1"/>
</dbReference>
<feature type="transmembrane region" description="Helical" evidence="9">
    <location>
        <begin position="289"/>
        <end position="310"/>
    </location>
</feature>
<dbReference type="InterPro" id="IPR006669">
    <property type="entry name" value="MgtE_transporter"/>
</dbReference>
<dbReference type="EMBL" id="CP041663">
    <property type="protein sequence ID" value="QDY88476.1"/>
    <property type="molecule type" value="Genomic_DNA"/>
</dbReference>
<dbReference type="InterPro" id="IPR046342">
    <property type="entry name" value="CBS_dom_sf"/>
</dbReference>
<keyword evidence="7 9" id="KW-0472">Membrane</keyword>
<proteinExistence type="inferred from homology"/>
<gene>
    <name evidence="11" type="primary">mgtE</name>
    <name evidence="11" type="ORF">FOY43_02260</name>
</gene>
<evidence type="ECO:0000256" key="7">
    <source>
        <dbReference type="ARBA" id="ARBA00023136"/>
    </source>
</evidence>
<feature type="domain" description="CBS" evidence="10">
    <location>
        <begin position="203"/>
        <end position="259"/>
    </location>
</feature>
<evidence type="ECO:0000256" key="3">
    <source>
        <dbReference type="ARBA" id="ARBA00022448"/>
    </source>
</evidence>
<dbReference type="InterPro" id="IPR006668">
    <property type="entry name" value="Mg_transptr_MgtE_intracell_dom"/>
</dbReference>